<accession>A0ABP9NQP4</accession>
<evidence type="ECO:0000256" key="1">
    <source>
        <dbReference type="ARBA" id="ARBA00007074"/>
    </source>
</evidence>
<comment type="caution">
    <text evidence="7">The sequence shown here is derived from an EMBL/GenBank/DDBJ whole genome shotgun (WGS) entry which is preliminary data.</text>
</comment>
<dbReference type="Gene3D" id="3.90.1720.10">
    <property type="entry name" value="endopeptidase domain like (from Nostoc punctiforme)"/>
    <property type="match status" value="1"/>
</dbReference>
<keyword evidence="8" id="KW-1185">Reference proteome</keyword>
<sequence>MPKHLPALAARAAVVTTTAALATVVAVLPATAEAAPAAPVAVDVTPVVKSSPALAEPALAASAAAATRAAALDHAMSKIGSPYRYGASGPNAFDCSGLVSWAYKKVGKALPRTSRAMSNVGTPVSRADLQPGDLVFFYKPVSHVGIYIGNGKIVHASTRKSPVKISDMSRMKFNSARRV</sequence>
<dbReference type="InterPro" id="IPR038765">
    <property type="entry name" value="Papain-like_cys_pep_sf"/>
</dbReference>
<dbReference type="PROSITE" id="PS51935">
    <property type="entry name" value="NLPC_P60"/>
    <property type="match status" value="1"/>
</dbReference>
<evidence type="ECO:0000256" key="5">
    <source>
        <dbReference type="SAM" id="SignalP"/>
    </source>
</evidence>
<dbReference type="InterPro" id="IPR051202">
    <property type="entry name" value="Peptidase_C40"/>
</dbReference>
<evidence type="ECO:0000256" key="4">
    <source>
        <dbReference type="ARBA" id="ARBA00022807"/>
    </source>
</evidence>
<dbReference type="Pfam" id="PF00877">
    <property type="entry name" value="NLPC_P60"/>
    <property type="match status" value="1"/>
</dbReference>
<feature type="signal peptide" evidence="5">
    <location>
        <begin position="1"/>
        <end position="22"/>
    </location>
</feature>
<feature type="chain" id="PRO_5046966262" description="NlpC/P60 domain-containing protein" evidence="5">
    <location>
        <begin position="23"/>
        <end position="179"/>
    </location>
</feature>
<protein>
    <recommendedName>
        <fullName evidence="6">NlpC/P60 domain-containing protein</fullName>
    </recommendedName>
</protein>
<evidence type="ECO:0000256" key="2">
    <source>
        <dbReference type="ARBA" id="ARBA00022670"/>
    </source>
</evidence>
<dbReference type="PANTHER" id="PTHR47053:SF1">
    <property type="entry name" value="MUREIN DD-ENDOPEPTIDASE MEPH-RELATED"/>
    <property type="match status" value="1"/>
</dbReference>
<keyword evidence="3" id="KW-0378">Hydrolase</keyword>
<dbReference type="Proteomes" id="UP001500804">
    <property type="component" value="Unassembled WGS sequence"/>
</dbReference>
<dbReference type="PANTHER" id="PTHR47053">
    <property type="entry name" value="MUREIN DD-ENDOPEPTIDASE MEPH-RELATED"/>
    <property type="match status" value="1"/>
</dbReference>
<keyword evidence="4" id="KW-0788">Thiol protease</keyword>
<evidence type="ECO:0000313" key="8">
    <source>
        <dbReference type="Proteomes" id="UP001500804"/>
    </source>
</evidence>
<dbReference type="RefSeq" id="WP_345606324.1">
    <property type="nucleotide sequence ID" value="NZ_BAABJO010000012.1"/>
</dbReference>
<dbReference type="InterPro" id="IPR000064">
    <property type="entry name" value="NLP_P60_dom"/>
</dbReference>
<organism evidence="7 8">
    <name type="scientific">Pseudonocardia adelaidensis</name>
    <dbReference type="NCBI Taxonomy" id="648754"/>
    <lineage>
        <taxon>Bacteria</taxon>
        <taxon>Bacillati</taxon>
        <taxon>Actinomycetota</taxon>
        <taxon>Actinomycetes</taxon>
        <taxon>Pseudonocardiales</taxon>
        <taxon>Pseudonocardiaceae</taxon>
        <taxon>Pseudonocardia</taxon>
    </lineage>
</organism>
<comment type="similarity">
    <text evidence="1">Belongs to the peptidase C40 family.</text>
</comment>
<dbReference type="SUPFAM" id="SSF54001">
    <property type="entry name" value="Cysteine proteinases"/>
    <property type="match status" value="1"/>
</dbReference>
<reference evidence="8" key="1">
    <citation type="journal article" date="2019" name="Int. J. Syst. Evol. Microbiol.">
        <title>The Global Catalogue of Microorganisms (GCM) 10K type strain sequencing project: providing services to taxonomists for standard genome sequencing and annotation.</title>
        <authorList>
            <consortium name="The Broad Institute Genomics Platform"/>
            <consortium name="The Broad Institute Genome Sequencing Center for Infectious Disease"/>
            <person name="Wu L."/>
            <person name="Ma J."/>
        </authorList>
    </citation>
    <scope>NUCLEOTIDE SEQUENCE [LARGE SCALE GENOMIC DNA]</scope>
    <source>
        <strain evidence="8">JCM 18302</strain>
    </source>
</reference>
<feature type="domain" description="NlpC/P60" evidence="6">
    <location>
        <begin position="65"/>
        <end position="179"/>
    </location>
</feature>
<evidence type="ECO:0000259" key="6">
    <source>
        <dbReference type="PROSITE" id="PS51935"/>
    </source>
</evidence>
<name>A0ABP9NQP4_9PSEU</name>
<evidence type="ECO:0000313" key="7">
    <source>
        <dbReference type="EMBL" id="GAA5123961.1"/>
    </source>
</evidence>
<dbReference type="EMBL" id="BAABJO010000012">
    <property type="protein sequence ID" value="GAA5123961.1"/>
    <property type="molecule type" value="Genomic_DNA"/>
</dbReference>
<keyword evidence="2" id="KW-0645">Protease</keyword>
<gene>
    <name evidence="7" type="ORF">GCM10023320_36450</name>
</gene>
<proteinExistence type="inferred from homology"/>
<keyword evidence="5" id="KW-0732">Signal</keyword>
<evidence type="ECO:0000256" key="3">
    <source>
        <dbReference type="ARBA" id="ARBA00022801"/>
    </source>
</evidence>